<dbReference type="AlphaFoldDB" id="A0A1I5M7B0"/>
<sequence length="53" mass="5842">MKTRSTFRPSCATAAEENKYGKKVVSAGGLIPFVYYAVKVKCLDEAVKDIKQT</sequence>
<proteinExistence type="predicted"/>
<dbReference type="Proteomes" id="UP000198892">
    <property type="component" value="Unassembled WGS sequence"/>
</dbReference>
<accession>A0A1I5M7B0</accession>
<keyword evidence="2" id="KW-1185">Reference proteome</keyword>
<evidence type="ECO:0000313" key="2">
    <source>
        <dbReference type="Proteomes" id="UP000198892"/>
    </source>
</evidence>
<protein>
    <submittedName>
        <fullName evidence="1">Uncharacterized protein</fullName>
    </submittedName>
</protein>
<gene>
    <name evidence="1" type="ORF">SAMN05518683_102109</name>
</gene>
<evidence type="ECO:0000313" key="1">
    <source>
        <dbReference type="EMBL" id="SFP04836.1"/>
    </source>
</evidence>
<reference evidence="2" key="1">
    <citation type="submission" date="2016-10" db="EMBL/GenBank/DDBJ databases">
        <authorList>
            <person name="Varghese N."/>
            <person name="Submissions S."/>
        </authorList>
    </citation>
    <scope>NUCLEOTIDE SEQUENCE [LARGE SCALE GENOMIC DNA]</scope>
    <source>
        <strain evidence="2">S7</strain>
    </source>
</reference>
<dbReference type="EMBL" id="FOXD01000002">
    <property type="protein sequence ID" value="SFP04836.1"/>
    <property type="molecule type" value="Genomic_DNA"/>
</dbReference>
<name>A0A1I5M7B0_9BACI</name>
<dbReference type="STRING" id="1884432.SAMN05518683_102109"/>
<organism evidence="1 2">
    <name type="scientific">Salibacterium halotolerans</name>
    <dbReference type="NCBI Taxonomy" id="1884432"/>
    <lineage>
        <taxon>Bacteria</taxon>
        <taxon>Bacillati</taxon>
        <taxon>Bacillota</taxon>
        <taxon>Bacilli</taxon>
        <taxon>Bacillales</taxon>
        <taxon>Bacillaceae</taxon>
    </lineage>
</organism>